<dbReference type="STRING" id="4432.A0A1U8PY96"/>
<feature type="region of interest" description="Disordered" evidence="3">
    <location>
        <begin position="1"/>
        <end position="24"/>
    </location>
</feature>
<dbReference type="OMA" id="CQTVNIV"/>
<feature type="region of interest" description="Disordered" evidence="3">
    <location>
        <begin position="98"/>
        <end position="119"/>
    </location>
</feature>
<dbReference type="RefSeq" id="XP_019051524.1">
    <property type="nucleotide sequence ID" value="XM_019195979.1"/>
</dbReference>
<protein>
    <submittedName>
        <fullName evidence="5">Protein LOL2 isoform X1</fullName>
    </submittedName>
</protein>
<dbReference type="AlphaFoldDB" id="A0A1U8PY96"/>
<evidence type="ECO:0000256" key="3">
    <source>
        <dbReference type="SAM" id="MobiDB-lite"/>
    </source>
</evidence>
<comment type="subcellular location">
    <subcellularLocation>
        <location evidence="1">Nucleus</location>
    </subcellularLocation>
</comment>
<proteinExistence type="predicted"/>
<dbReference type="Pfam" id="PF06943">
    <property type="entry name" value="zf-LSD1"/>
    <property type="match status" value="2"/>
</dbReference>
<dbReference type="GeneID" id="104587143"/>
<keyword evidence="4" id="KW-1185">Reference proteome</keyword>
<dbReference type="GO" id="GO:0005634">
    <property type="term" value="C:nucleus"/>
    <property type="evidence" value="ECO:0007669"/>
    <property type="project" value="UniProtKB-SubCell"/>
</dbReference>
<dbReference type="OrthoDB" id="509329at2759"/>
<dbReference type="InterPro" id="IPR040319">
    <property type="entry name" value="LSD1-like"/>
</dbReference>
<dbReference type="eggNOG" id="ENOG502S2GF">
    <property type="taxonomic scope" value="Eukaryota"/>
</dbReference>
<dbReference type="Proteomes" id="UP000189703">
    <property type="component" value="Unplaced"/>
</dbReference>
<evidence type="ECO:0000256" key="1">
    <source>
        <dbReference type="ARBA" id="ARBA00004123"/>
    </source>
</evidence>
<feature type="compositionally biased region" description="Pro residues" evidence="3">
    <location>
        <begin position="10"/>
        <end position="22"/>
    </location>
</feature>
<dbReference type="InterPro" id="IPR005735">
    <property type="entry name" value="Znf_LSD1"/>
</dbReference>
<dbReference type="PANTHER" id="PTHR31747">
    <property type="entry name" value="PROTEIN LSD1"/>
    <property type="match status" value="1"/>
</dbReference>
<sequence>MGSHGHLTDAPPPRRQTTPPSPEMGQMVCGTCRCLLSYPRGVRYVKCAQCRTVNLLLEAHQVGQVKCGNCSVLLMYPYGAPSVKCSCCHSVTEIGEHNKRPPLSVQQGQPSPLPNPNQR</sequence>
<name>A0A1U8PY96_NELNU</name>
<gene>
    <name evidence="5" type="primary">LOC104587143</name>
</gene>
<accession>A0A1U8PY96</accession>
<evidence type="ECO:0000313" key="5">
    <source>
        <dbReference type="RefSeq" id="XP_019051524.1"/>
    </source>
</evidence>
<evidence type="ECO:0000256" key="2">
    <source>
        <dbReference type="ARBA" id="ARBA00023242"/>
    </source>
</evidence>
<organism evidence="4 5">
    <name type="scientific">Nelumbo nucifera</name>
    <name type="common">Sacred lotus</name>
    <dbReference type="NCBI Taxonomy" id="4432"/>
    <lineage>
        <taxon>Eukaryota</taxon>
        <taxon>Viridiplantae</taxon>
        <taxon>Streptophyta</taxon>
        <taxon>Embryophyta</taxon>
        <taxon>Tracheophyta</taxon>
        <taxon>Spermatophyta</taxon>
        <taxon>Magnoliopsida</taxon>
        <taxon>Proteales</taxon>
        <taxon>Nelumbonaceae</taxon>
        <taxon>Nelumbo</taxon>
    </lineage>
</organism>
<dbReference type="NCBIfam" id="TIGR01053">
    <property type="entry name" value="LSD1"/>
    <property type="match status" value="2"/>
</dbReference>
<dbReference type="PANTHER" id="PTHR31747:SF17">
    <property type="entry name" value="PROTEIN LOL2"/>
    <property type="match status" value="1"/>
</dbReference>
<dbReference type="FunCoup" id="A0A1U8PY96">
    <property type="interactions" value="61"/>
</dbReference>
<keyword evidence="2" id="KW-0539">Nucleus</keyword>
<evidence type="ECO:0000313" key="4">
    <source>
        <dbReference type="Proteomes" id="UP000189703"/>
    </source>
</evidence>
<reference evidence="5" key="1">
    <citation type="submission" date="2025-08" db="UniProtKB">
        <authorList>
            <consortium name="RefSeq"/>
        </authorList>
    </citation>
    <scope>IDENTIFICATION</scope>
</reference>